<name>A0ABS8DDK2_9FIRM</name>
<protein>
    <submittedName>
        <fullName evidence="2">LicD family protein</fullName>
    </submittedName>
</protein>
<dbReference type="RefSeq" id="WP_066736817.1">
    <property type="nucleotide sequence ID" value="NZ_JAJCIQ010000002.1"/>
</dbReference>
<evidence type="ECO:0000313" key="2">
    <source>
        <dbReference type="EMBL" id="MCB7386501.1"/>
    </source>
</evidence>
<evidence type="ECO:0000313" key="3">
    <source>
        <dbReference type="Proteomes" id="UP001299546"/>
    </source>
</evidence>
<keyword evidence="3" id="KW-1185">Reference proteome</keyword>
<accession>A0ABS8DDK2</accession>
<gene>
    <name evidence="2" type="ORF">LIZ65_04300</name>
</gene>
<proteinExistence type="predicted"/>
<dbReference type="PANTHER" id="PTHR43404">
    <property type="entry name" value="LIPOPOLYSACCHARIDE CHOLINEPHOSPHOTRANSFERASE LICD"/>
    <property type="match status" value="1"/>
</dbReference>
<dbReference type="InterPro" id="IPR007074">
    <property type="entry name" value="LicD/FKTN/FKRP_NTP_transf"/>
</dbReference>
<dbReference type="Proteomes" id="UP001299546">
    <property type="component" value="Unassembled WGS sequence"/>
</dbReference>
<feature type="domain" description="LicD/FKTN/FKRP nucleotidyltransferase" evidence="1">
    <location>
        <begin position="23"/>
        <end position="252"/>
    </location>
</feature>
<comment type="caution">
    <text evidence="2">The sequence shown here is derived from an EMBL/GenBank/DDBJ whole genome shotgun (WGS) entry which is preliminary data.</text>
</comment>
<reference evidence="2 3" key="1">
    <citation type="submission" date="2021-10" db="EMBL/GenBank/DDBJ databases">
        <title>Collection of gut derived symbiotic bacterial strains cultured from healthy donors.</title>
        <authorList>
            <person name="Lin H."/>
            <person name="Littmann E."/>
            <person name="Kohout C."/>
            <person name="Pamer E.G."/>
        </authorList>
    </citation>
    <scope>NUCLEOTIDE SEQUENCE [LARGE SCALE GENOMIC DNA]</scope>
    <source>
        <strain evidence="2 3">DFI.1.165</strain>
    </source>
</reference>
<dbReference type="EMBL" id="JAJCIS010000002">
    <property type="protein sequence ID" value="MCB7386501.1"/>
    <property type="molecule type" value="Genomic_DNA"/>
</dbReference>
<sequence>MSDKLRELQLTELRLFKKFDEICRQYGITYYALGGTLLGAVRHKGFIPWDDDMDIGVPRPDYDRLSAIFSKELDNTIHFHDFHSDPQYIRYFGRLEDTSIKIIRHDNMKEEHSFAWIDIFPLDGMPNNMILRTIWKLYVLFLRMIYRFSCFDTLVNVNKKNRPWYEKALIFVGRHFSIQTLLNTEDCLNKLEKALTKFPYEQSNYLVNAMGAYKFKEMFHKKVYGEGSLYAFEDIEICGPVDFDTVCRQLYGDYMQPPAEEERNHHGLKAIIMNGDSD</sequence>
<dbReference type="Pfam" id="PF04991">
    <property type="entry name" value="LicD"/>
    <property type="match status" value="1"/>
</dbReference>
<dbReference type="InterPro" id="IPR052942">
    <property type="entry name" value="LPS_cholinephosphotransferase"/>
</dbReference>
<organism evidence="2 3">
    <name type="scientific">Bariatricus massiliensis</name>
    <dbReference type="NCBI Taxonomy" id="1745713"/>
    <lineage>
        <taxon>Bacteria</taxon>
        <taxon>Bacillati</taxon>
        <taxon>Bacillota</taxon>
        <taxon>Clostridia</taxon>
        <taxon>Lachnospirales</taxon>
        <taxon>Lachnospiraceae</taxon>
        <taxon>Bariatricus</taxon>
    </lineage>
</organism>
<dbReference type="PANTHER" id="PTHR43404:SF2">
    <property type="entry name" value="LIPOPOLYSACCHARIDE CHOLINEPHOSPHOTRANSFERASE LICD"/>
    <property type="match status" value="1"/>
</dbReference>
<evidence type="ECO:0000259" key="1">
    <source>
        <dbReference type="Pfam" id="PF04991"/>
    </source>
</evidence>